<dbReference type="Gene3D" id="3.30.70.100">
    <property type="match status" value="1"/>
</dbReference>
<reference evidence="2 3" key="1">
    <citation type="journal article" date="2021" name="Int. J. Syst. Evol. Microbiol.">
        <title>Reticulibacter mediterranei gen. nov., sp. nov., within the new family Reticulibacteraceae fam. nov., and Ktedonospora formicarum gen. nov., sp. nov., Ktedonobacter robiniae sp. nov., Dictyobacter formicarum sp. nov. and Dictyobacter arantiisoli sp. nov., belonging to the class Ktedonobacteria.</title>
        <authorList>
            <person name="Yabe S."/>
            <person name="Zheng Y."/>
            <person name="Wang C.M."/>
            <person name="Sakai Y."/>
            <person name="Abe K."/>
            <person name="Yokota A."/>
            <person name="Donadio S."/>
            <person name="Cavaletti L."/>
            <person name="Monciardini P."/>
        </authorList>
    </citation>
    <scope>NUCLEOTIDE SEQUENCE [LARGE SCALE GENOMIC DNA]</scope>
    <source>
        <strain evidence="2 3">SOSP1-9</strain>
    </source>
</reference>
<dbReference type="SUPFAM" id="SSF54909">
    <property type="entry name" value="Dimeric alpha+beta barrel"/>
    <property type="match status" value="1"/>
</dbReference>
<dbReference type="PROSITE" id="PS51725">
    <property type="entry name" value="ABM"/>
    <property type="match status" value="1"/>
</dbReference>
<sequence>MTTISLENNVVTTINTFIVESQHQQHALELLIEIARDLRRAEPGFLSANFHKSADGTRVVNYAQFTDQESARKVGAKVINDKDDQRLAELRDIVTPDSRVYELCAVLEG</sequence>
<gene>
    <name evidence="2" type="ORF">KSZ_43950</name>
</gene>
<dbReference type="InterPro" id="IPR011008">
    <property type="entry name" value="Dimeric_a/b-barrel"/>
</dbReference>
<accession>A0ABQ3VL14</accession>
<feature type="domain" description="ABM" evidence="1">
    <location>
        <begin position="11"/>
        <end position="103"/>
    </location>
</feature>
<organism evidence="2 3">
    <name type="scientific">Dictyobacter formicarum</name>
    <dbReference type="NCBI Taxonomy" id="2778368"/>
    <lineage>
        <taxon>Bacteria</taxon>
        <taxon>Bacillati</taxon>
        <taxon>Chloroflexota</taxon>
        <taxon>Ktedonobacteria</taxon>
        <taxon>Ktedonobacterales</taxon>
        <taxon>Dictyobacteraceae</taxon>
        <taxon>Dictyobacter</taxon>
    </lineage>
</organism>
<comment type="caution">
    <text evidence="2">The sequence shown here is derived from an EMBL/GenBank/DDBJ whole genome shotgun (WGS) entry which is preliminary data.</text>
</comment>
<dbReference type="InterPro" id="IPR007138">
    <property type="entry name" value="ABM_dom"/>
</dbReference>
<evidence type="ECO:0000259" key="1">
    <source>
        <dbReference type="PROSITE" id="PS51725"/>
    </source>
</evidence>
<dbReference type="RefSeq" id="WP_201364030.1">
    <property type="nucleotide sequence ID" value="NZ_BNJJ01000012.1"/>
</dbReference>
<name>A0ABQ3VL14_9CHLR</name>
<evidence type="ECO:0000313" key="2">
    <source>
        <dbReference type="EMBL" id="GHO86389.1"/>
    </source>
</evidence>
<dbReference type="Proteomes" id="UP000635565">
    <property type="component" value="Unassembled WGS sequence"/>
</dbReference>
<protein>
    <recommendedName>
        <fullName evidence="1">ABM domain-containing protein</fullName>
    </recommendedName>
</protein>
<proteinExistence type="predicted"/>
<keyword evidence="3" id="KW-1185">Reference proteome</keyword>
<dbReference type="EMBL" id="BNJJ01000012">
    <property type="protein sequence ID" value="GHO86389.1"/>
    <property type="molecule type" value="Genomic_DNA"/>
</dbReference>
<dbReference type="Pfam" id="PF03992">
    <property type="entry name" value="ABM"/>
    <property type="match status" value="1"/>
</dbReference>
<evidence type="ECO:0000313" key="3">
    <source>
        <dbReference type="Proteomes" id="UP000635565"/>
    </source>
</evidence>